<proteinExistence type="predicted"/>
<dbReference type="EMBL" id="JAGMUU010000003">
    <property type="protein sequence ID" value="KAH7157384.1"/>
    <property type="molecule type" value="Genomic_DNA"/>
</dbReference>
<reference evidence="1" key="1">
    <citation type="journal article" date="2021" name="Nat. Commun.">
        <title>Genetic determinants of endophytism in the Arabidopsis root mycobiome.</title>
        <authorList>
            <person name="Mesny F."/>
            <person name="Miyauchi S."/>
            <person name="Thiergart T."/>
            <person name="Pickel B."/>
            <person name="Atanasova L."/>
            <person name="Karlsson M."/>
            <person name="Huettel B."/>
            <person name="Barry K.W."/>
            <person name="Haridas S."/>
            <person name="Chen C."/>
            <person name="Bauer D."/>
            <person name="Andreopoulos W."/>
            <person name="Pangilinan J."/>
            <person name="LaButti K."/>
            <person name="Riley R."/>
            <person name="Lipzen A."/>
            <person name="Clum A."/>
            <person name="Drula E."/>
            <person name="Henrissat B."/>
            <person name="Kohler A."/>
            <person name="Grigoriev I.V."/>
            <person name="Martin F.M."/>
            <person name="Hacquard S."/>
        </authorList>
    </citation>
    <scope>NUCLEOTIDE SEQUENCE</scope>
    <source>
        <strain evidence="1">MPI-CAGE-AT-0021</strain>
    </source>
</reference>
<evidence type="ECO:0000313" key="1">
    <source>
        <dbReference type="EMBL" id="KAH7157384.1"/>
    </source>
</evidence>
<name>A0A9P9JEN3_9HYPO</name>
<dbReference type="OrthoDB" id="5087296at2759"/>
<evidence type="ECO:0000313" key="2">
    <source>
        <dbReference type="Proteomes" id="UP000717696"/>
    </source>
</evidence>
<sequence>MSSFTNSTSGASKPISGVDATEKGIYSFINSSDETLTNKHDYSGYPNIDEQLDKKLVGVIKQLRSTRSKMSVLTYPISTSELSDMVFEAREIYRKMHFEVRRHFESKEEGIRLHRDREVTALGKKQGLLKYLTKNMLVGCEKARLARNTHKHDKRLQLLEDAMNKVDMHRIIVVLAGSRPMSY</sequence>
<comment type="caution">
    <text evidence="1">The sequence shown here is derived from an EMBL/GenBank/DDBJ whole genome shotgun (WGS) entry which is preliminary data.</text>
</comment>
<dbReference type="AlphaFoldDB" id="A0A9P9JEN3"/>
<keyword evidence="2" id="KW-1185">Reference proteome</keyword>
<accession>A0A9P9JEN3</accession>
<protein>
    <submittedName>
        <fullName evidence="1">Uncharacterized protein</fullName>
    </submittedName>
</protein>
<gene>
    <name evidence="1" type="ORF">B0J13DRAFT_603151</name>
</gene>
<dbReference type="Proteomes" id="UP000717696">
    <property type="component" value="Unassembled WGS sequence"/>
</dbReference>
<organism evidence="1 2">
    <name type="scientific">Dactylonectria estremocensis</name>
    <dbReference type="NCBI Taxonomy" id="1079267"/>
    <lineage>
        <taxon>Eukaryota</taxon>
        <taxon>Fungi</taxon>
        <taxon>Dikarya</taxon>
        <taxon>Ascomycota</taxon>
        <taxon>Pezizomycotina</taxon>
        <taxon>Sordariomycetes</taxon>
        <taxon>Hypocreomycetidae</taxon>
        <taxon>Hypocreales</taxon>
        <taxon>Nectriaceae</taxon>
        <taxon>Dactylonectria</taxon>
    </lineage>
</organism>